<dbReference type="Pfam" id="PF07690">
    <property type="entry name" value="MFS_1"/>
    <property type="match status" value="1"/>
</dbReference>
<dbReference type="SUPFAM" id="SSF103473">
    <property type="entry name" value="MFS general substrate transporter"/>
    <property type="match status" value="1"/>
</dbReference>
<keyword evidence="8" id="KW-1185">Reference proteome</keyword>
<feature type="transmembrane region" description="Helical" evidence="6">
    <location>
        <begin position="346"/>
        <end position="367"/>
    </location>
</feature>
<keyword evidence="4 6" id="KW-0472">Membrane</keyword>
<dbReference type="GO" id="GO:0016020">
    <property type="term" value="C:membrane"/>
    <property type="evidence" value="ECO:0007669"/>
    <property type="project" value="UniProtKB-SubCell"/>
</dbReference>
<proteinExistence type="predicted"/>
<evidence type="ECO:0000256" key="5">
    <source>
        <dbReference type="SAM" id="MobiDB-lite"/>
    </source>
</evidence>
<feature type="transmembrane region" description="Helical" evidence="6">
    <location>
        <begin position="170"/>
        <end position="199"/>
    </location>
</feature>
<evidence type="ECO:0000256" key="4">
    <source>
        <dbReference type="ARBA" id="ARBA00023136"/>
    </source>
</evidence>
<accession>A0A9W8YQ54</accession>
<dbReference type="Gene3D" id="1.20.1250.20">
    <property type="entry name" value="MFS general substrate transporter like domains"/>
    <property type="match status" value="1"/>
</dbReference>
<evidence type="ECO:0000256" key="2">
    <source>
        <dbReference type="ARBA" id="ARBA00022692"/>
    </source>
</evidence>
<dbReference type="InterPro" id="IPR036259">
    <property type="entry name" value="MFS_trans_sf"/>
</dbReference>
<dbReference type="InterPro" id="IPR011701">
    <property type="entry name" value="MFS"/>
</dbReference>
<sequence>MPQASIEPTETTILLPSEERVHNSEHSEEDIQVQQDESGPIAWPEGAIRTVILATAFLVFFALADILKYVSSIKLIELGICREHYRHHDPNNIPERLCKTPEIQQQLAQLRGYLSALEAIVGLVLTLPYGLLVDWLGERLIAGVNVVGYLLSCGWIILVCYSESSAGLGLPIWTVVLAPLFRAIGGGAPVLTSVIYSIAAKKVPGSKRSQCFFVFLGAQLLTGIIAAQLTAVLLDHGYIFAPLMLNFPIGLVCLLVLALIPRIDAKNTDQVGVSVLARSEATNEADQKSKLLTSVRHSSRIMAKVVDNRNVTLLLATVPIAKASNSVIELMFQYVPKKFDQSFATVSRILSVSTFESLVLLLFVLPFVKNAMQNRFHIDFTKVDLYIVQYGFLVQSLGCLLMAVSQTLALFISGLLVFSLGCSTRAALQSLITGQVSREHISVLYTIMAIGDGLGSAVDALILNRAFALALGWDNAVYLGLPFLVGGICFFAAFGGSLTARHK</sequence>
<feature type="transmembrane region" description="Helical" evidence="6">
    <location>
        <begin position="140"/>
        <end position="158"/>
    </location>
</feature>
<feature type="transmembrane region" description="Helical" evidence="6">
    <location>
        <begin position="239"/>
        <end position="260"/>
    </location>
</feature>
<dbReference type="GO" id="GO:0022857">
    <property type="term" value="F:transmembrane transporter activity"/>
    <property type="evidence" value="ECO:0007669"/>
    <property type="project" value="InterPro"/>
</dbReference>
<evidence type="ECO:0000256" key="6">
    <source>
        <dbReference type="SAM" id="Phobius"/>
    </source>
</evidence>
<evidence type="ECO:0000313" key="7">
    <source>
        <dbReference type="EMBL" id="KAJ4389993.1"/>
    </source>
</evidence>
<keyword evidence="2 6" id="KW-0812">Transmembrane</keyword>
<feature type="compositionally biased region" description="Basic and acidic residues" evidence="5">
    <location>
        <begin position="17"/>
        <end position="26"/>
    </location>
</feature>
<organism evidence="7 8">
    <name type="scientific">Gnomoniopsis smithogilvyi</name>
    <dbReference type="NCBI Taxonomy" id="1191159"/>
    <lineage>
        <taxon>Eukaryota</taxon>
        <taxon>Fungi</taxon>
        <taxon>Dikarya</taxon>
        <taxon>Ascomycota</taxon>
        <taxon>Pezizomycotina</taxon>
        <taxon>Sordariomycetes</taxon>
        <taxon>Sordariomycetidae</taxon>
        <taxon>Diaporthales</taxon>
        <taxon>Gnomoniaceae</taxon>
        <taxon>Gnomoniopsis</taxon>
    </lineage>
</organism>
<feature type="transmembrane region" description="Helical" evidence="6">
    <location>
        <begin position="387"/>
        <end position="420"/>
    </location>
</feature>
<comment type="caution">
    <text evidence="7">The sequence shown here is derived from an EMBL/GenBank/DDBJ whole genome shotgun (WGS) entry which is preliminary data.</text>
</comment>
<feature type="transmembrane region" description="Helical" evidence="6">
    <location>
        <begin position="476"/>
        <end position="500"/>
    </location>
</feature>
<evidence type="ECO:0000256" key="1">
    <source>
        <dbReference type="ARBA" id="ARBA00004141"/>
    </source>
</evidence>
<dbReference type="PANTHER" id="PTHR23507:SF1">
    <property type="entry name" value="FI18259P1-RELATED"/>
    <property type="match status" value="1"/>
</dbReference>
<dbReference type="Proteomes" id="UP001140453">
    <property type="component" value="Unassembled WGS sequence"/>
</dbReference>
<dbReference type="AlphaFoldDB" id="A0A9W8YQ54"/>
<dbReference type="PANTHER" id="PTHR23507">
    <property type="entry name" value="ZGC:174356"/>
    <property type="match status" value="1"/>
</dbReference>
<evidence type="ECO:0000313" key="8">
    <source>
        <dbReference type="Proteomes" id="UP001140453"/>
    </source>
</evidence>
<feature type="region of interest" description="Disordered" evidence="5">
    <location>
        <begin position="17"/>
        <end position="36"/>
    </location>
</feature>
<protein>
    <recommendedName>
        <fullName evidence="9">MFS transporter</fullName>
    </recommendedName>
</protein>
<evidence type="ECO:0000256" key="3">
    <source>
        <dbReference type="ARBA" id="ARBA00022989"/>
    </source>
</evidence>
<feature type="transmembrane region" description="Helical" evidence="6">
    <location>
        <begin position="113"/>
        <end position="133"/>
    </location>
</feature>
<reference evidence="7" key="1">
    <citation type="submission" date="2022-10" db="EMBL/GenBank/DDBJ databases">
        <title>Tapping the CABI collections for fungal endophytes: first genome assemblies for Collariella, Neodidymelliopsis, Ascochyta clinopodiicola, Didymella pomorum, Didymosphaeria variabile, Neocosmospora piperis and Neocucurbitaria cava.</title>
        <authorList>
            <person name="Hill R."/>
        </authorList>
    </citation>
    <scope>NUCLEOTIDE SEQUENCE</scope>
    <source>
        <strain evidence="7">IMI 355082</strain>
    </source>
</reference>
<gene>
    <name evidence="7" type="ORF">N0V93_007466</name>
</gene>
<dbReference type="CDD" id="cd06174">
    <property type="entry name" value="MFS"/>
    <property type="match status" value="1"/>
</dbReference>
<feature type="transmembrane region" description="Helical" evidence="6">
    <location>
        <begin position="441"/>
        <end position="464"/>
    </location>
</feature>
<keyword evidence="3 6" id="KW-1133">Transmembrane helix</keyword>
<comment type="subcellular location">
    <subcellularLocation>
        <location evidence="1">Membrane</location>
        <topology evidence="1">Multi-pass membrane protein</topology>
    </subcellularLocation>
</comment>
<dbReference type="EMBL" id="JAPEVB010000004">
    <property type="protein sequence ID" value="KAJ4389993.1"/>
    <property type="molecule type" value="Genomic_DNA"/>
</dbReference>
<name>A0A9W8YQ54_9PEZI</name>
<feature type="transmembrane region" description="Helical" evidence="6">
    <location>
        <begin position="211"/>
        <end position="233"/>
    </location>
</feature>
<evidence type="ECO:0008006" key="9">
    <source>
        <dbReference type="Google" id="ProtNLM"/>
    </source>
</evidence>
<dbReference type="OrthoDB" id="194139at2759"/>